<evidence type="ECO:0000259" key="9">
    <source>
        <dbReference type="PROSITE" id="PS50003"/>
    </source>
</evidence>
<keyword evidence="4 8" id="KW-1133">Transmembrane helix</keyword>
<dbReference type="PROSITE" id="PS00889">
    <property type="entry name" value="CNMP_BINDING_2"/>
    <property type="match status" value="1"/>
</dbReference>
<feature type="compositionally biased region" description="Basic and acidic residues" evidence="7">
    <location>
        <begin position="1216"/>
        <end position="1230"/>
    </location>
</feature>
<feature type="transmembrane region" description="Helical" evidence="8">
    <location>
        <begin position="190"/>
        <end position="210"/>
    </location>
</feature>
<feature type="region of interest" description="Disordered" evidence="7">
    <location>
        <begin position="1"/>
        <end position="50"/>
    </location>
</feature>
<dbReference type="Gene3D" id="2.60.120.10">
    <property type="entry name" value="Jelly Rolls"/>
    <property type="match status" value="1"/>
</dbReference>
<evidence type="ECO:0000256" key="5">
    <source>
        <dbReference type="ARBA" id="ARBA00023065"/>
    </source>
</evidence>
<dbReference type="Gene3D" id="1.10.287.70">
    <property type="match status" value="1"/>
</dbReference>
<dbReference type="InterPro" id="IPR051413">
    <property type="entry name" value="K/Na_HCN_channel"/>
</dbReference>
<dbReference type="EMBL" id="JAKCXM010000335">
    <property type="protein sequence ID" value="KAJ0395608.1"/>
    <property type="molecule type" value="Genomic_DNA"/>
</dbReference>
<evidence type="ECO:0008006" key="13">
    <source>
        <dbReference type="Google" id="ProtNLM"/>
    </source>
</evidence>
<dbReference type="GO" id="GO:0035725">
    <property type="term" value="P:sodium ion transmembrane transport"/>
    <property type="evidence" value="ECO:0007669"/>
    <property type="project" value="TreeGrafter"/>
</dbReference>
<evidence type="ECO:0000259" key="10">
    <source>
        <dbReference type="PROSITE" id="PS50042"/>
    </source>
</evidence>
<dbReference type="InterPro" id="IPR001849">
    <property type="entry name" value="PH_domain"/>
</dbReference>
<dbReference type="InterPro" id="IPR011993">
    <property type="entry name" value="PH-like_dom_sf"/>
</dbReference>
<dbReference type="AlphaFoldDB" id="A0AAD5LWB4"/>
<keyword evidence="3 8" id="KW-0812">Transmembrane</keyword>
<dbReference type="SMART" id="SM00100">
    <property type="entry name" value="cNMP"/>
    <property type="match status" value="1"/>
</dbReference>
<dbReference type="PANTHER" id="PTHR45689:SF5">
    <property type="entry name" value="I[[H]] CHANNEL, ISOFORM E"/>
    <property type="match status" value="1"/>
</dbReference>
<dbReference type="PROSITE" id="PS50042">
    <property type="entry name" value="CNMP_BINDING_3"/>
    <property type="match status" value="1"/>
</dbReference>
<accession>A0AAD5LWB4</accession>
<evidence type="ECO:0000313" key="12">
    <source>
        <dbReference type="Proteomes" id="UP001209570"/>
    </source>
</evidence>
<dbReference type="SUPFAM" id="SSF50729">
    <property type="entry name" value="PH domain-like"/>
    <property type="match status" value="1"/>
</dbReference>
<protein>
    <recommendedName>
        <fullName evidence="13">Cyclic nucleotide-binding domain-containing protein</fullName>
    </recommendedName>
</protein>
<feature type="compositionally biased region" description="Low complexity" evidence="7">
    <location>
        <begin position="1097"/>
        <end position="1115"/>
    </location>
</feature>
<evidence type="ECO:0000313" key="11">
    <source>
        <dbReference type="EMBL" id="KAJ0395608.1"/>
    </source>
</evidence>
<feature type="domain" description="PH" evidence="9">
    <location>
        <begin position="944"/>
        <end position="1041"/>
    </location>
</feature>
<feature type="compositionally biased region" description="Basic residues" evidence="7">
    <location>
        <begin position="1151"/>
        <end position="1166"/>
    </location>
</feature>
<evidence type="ECO:0000256" key="7">
    <source>
        <dbReference type="SAM" id="MobiDB-lite"/>
    </source>
</evidence>
<dbReference type="CDD" id="cd00821">
    <property type="entry name" value="PH"/>
    <property type="match status" value="1"/>
</dbReference>
<dbReference type="Proteomes" id="UP001209570">
    <property type="component" value="Unassembled WGS sequence"/>
</dbReference>
<comment type="subcellular location">
    <subcellularLocation>
        <location evidence="1">Membrane</location>
        <topology evidence="1">Multi-pass membrane protein</topology>
    </subcellularLocation>
</comment>
<dbReference type="Gene3D" id="2.30.29.30">
    <property type="entry name" value="Pleckstrin-homology domain (PH domain)/Phosphotyrosine-binding domain (PTB)"/>
    <property type="match status" value="1"/>
</dbReference>
<keyword evidence="6 8" id="KW-0472">Membrane</keyword>
<dbReference type="InterPro" id="IPR000595">
    <property type="entry name" value="cNMP-bd_dom"/>
</dbReference>
<dbReference type="CDD" id="cd00038">
    <property type="entry name" value="CAP_ED"/>
    <property type="match status" value="1"/>
</dbReference>
<dbReference type="PROSITE" id="PS50003">
    <property type="entry name" value="PH_DOMAIN"/>
    <property type="match status" value="1"/>
</dbReference>
<feature type="transmembrane region" description="Helical" evidence="8">
    <location>
        <begin position="411"/>
        <end position="438"/>
    </location>
</feature>
<proteinExistence type="predicted"/>
<feature type="transmembrane region" description="Helical" evidence="8">
    <location>
        <begin position="385"/>
        <end position="404"/>
    </location>
</feature>
<feature type="compositionally biased region" description="Basic and acidic residues" evidence="7">
    <location>
        <begin position="1130"/>
        <end position="1141"/>
    </location>
</feature>
<keyword evidence="2" id="KW-0813">Transport</keyword>
<feature type="compositionally biased region" description="Basic and acidic residues" evidence="7">
    <location>
        <begin position="1186"/>
        <end position="1196"/>
    </location>
</feature>
<sequence length="1269" mass="141544">MPTPLGPPAAKAAPEPQSPPAAAAVPSTASNPNGSVGGSGSANSQSRAHGNRTSFLTRLTNFQSRQVSVVPYAPERLSITQDVITPTVQEMLNKAAQQDERQRSGTATAEDGTNTLFAALRMRRALQRAKAGRILDRKRTHNEMVANVDRHMKVLTRYKIRRVTIEEDSTSKLNGLAFLMVNPHSTTYKLWQLVTLVLIIYQSIALPYTLAFGESGSNLIDNLTNIVFGIDILIQFNTPIAESESDESEYITDRAQIARRYIRGWLFLDLLASIPFDSVVLLINSYDQENGGAGGNLNILGLLKALRIPRLLRLVRLLRVVKILKIRPEFRRWLQYSRHANLLRLVRLVLFFLIINHYVACIWYGGVASESFKATMGEKSGQHLYLVSFYSMMLVIMGQNIDVFEDGEYAFCIAGMLLGAVLMAVVFGNVAILIANYYENQSNHQRKMEWLFASMSRMKLPMDLQNRINDYYQAMWERHGTLDGAVTAFIPELSRNLAYEVELFLRMDMINRAPIFQSCSAKVVQELVMELELQVFMAGDYIVVRGEVGNDMYFVQNGVCEVTKDIAPSTTESLSHIRRSGVDFMANEIVLKTLGQGDYFGEIALLMNCKRTANVRAQVFSELCALTREVFENISMRYLEDRNIIEKFIMDKYDPSMLQAAMKQSQELSSRSSAVSLQQHRPSLFSKRGATPVTDPDAVDMLRRIEDRLVRLESRLEQEATERRESGAAKTSPPSGPSGERLPNSEFVLFEPDRVSQRHLLRPLRHSATSAFIHETSTSLGMRSHSAASNTIANISDTVTEGIATDEPPDERRQMWRRPSMIRSGSWRSARRDSTSDSLRLRGLAKPQAGTTSRHASRSSSLTAAIAAAEAVSLQHSMFHAEPASRGEGDGEHEMINADSLDDLASTLAQHERAVPETDGRPASAMNDSDVLQTSALPPQPPLPPEIEGHLKKLKRKTSNLSGSWNRRWFFVDPKRLEFGYAKSKAPNAPRSSIYLNDITAVVQFDDTHFQVESRTRNFFLCGESKASTVCWVRSLDEYRRKRVEYEKEVALLAAAIPSLSATSFGVEPVVDPASSKRPKAKRPPTDESNVVARDVSQTSSASSSNPAQESFSESFDTDKAQTPTARARGKGERKADRDRSPSPTDSTRRESHRARSPGSARKSRAGRSQEDPDGRAHREARSRRERASRGPHSRESVAGLEDDEGLDDDSGGSSSRRDRDRGRERDRSSSRHRRATTGGGVGSSSSSRHKPRASYQGYVMEAWVDDFD</sequence>
<dbReference type="InterPro" id="IPR005821">
    <property type="entry name" value="Ion_trans_dom"/>
</dbReference>
<dbReference type="GO" id="GO:0005249">
    <property type="term" value="F:voltage-gated potassium channel activity"/>
    <property type="evidence" value="ECO:0007669"/>
    <property type="project" value="TreeGrafter"/>
</dbReference>
<feature type="domain" description="Cyclic nucleotide-binding" evidence="10">
    <location>
        <begin position="515"/>
        <end position="634"/>
    </location>
</feature>
<feature type="compositionally biased region" description="Low complexity" evidence="7">
    <location>
        <begin position="8"/>
        <end position="34"/>
    </location>
</feature>
<dbReference type="SUPFAM" id="SSF81324">
    <property type="entry name" value="Voltage-gated potassium channels"/>
    <property type="match status" value="1"/>
</dbReference>
<reference evidence="11" key="1">
    <citation type="submission" date="2021-12" db="EMBL/GenBank/DDBJ databases">
        <title>Prjna785345.</title>
        <authorList>
            <person name="Rujirawat T."/>
            <person name="Krajaejun T."/>
        </authorList>
    </citation>
    <scope>NUCLEOTIDE SEQUENCE</scope>
    <source>
        <strain evidence="11">Pi057C3</strain>
    </source>
</reference>
<feature type="transmembrane region" description="Helical" evidence="8">
    <location>
        <begin position="345"/>
        <end position="365"/>
    </location>
</feature>
<dbReference type="SUPFAM" id="SSF51206">
    <property type="entry name" value="cAMP-binding domain-like"/>
    <property type="match status" value="1"/>
</dbReference>
<dbReference type="InterPro" id="IPR014710">
    <property type="entry name" value="RmlC-like_jellyroll"/>
</dbReference>
<dbReference type="PANTHER" id="PTHR45689">
    <property type="entry name" value="I[[H]] CHANNEL, ISOFORM E"/>
    <property type="match status" value="1"/>
</dbReference>
<dbReference type="Pfam" id="PF00027">
    <property type="entry name" value="cNMP_binding"/>
    <property type="match status" value="1"/>
</dbReference>
<evidence type="ECO:0000256" key="6">
    <source>
        <dbReference type="ARBA" id="ARBA00023136"/>
    </source>
</evidence>
<feature type="compositionally biased region" description="Basic and acidic residues" evidence="7">
    <location>
        <begin position="1168"/>
        <end position="1180"/>
    </location>
</feature>
<evidence type="ECO:0000256" key="1">
    <source>
        <dbReference type="ARBA" id="ARBA00004141"/>
    </source>
</evidence>
<gene>
    <name evidence="11" type="ORF">P43SY_006109</name>
</gene>
<dbReference type="GO" id="GO:0098855">
    <property type="term" value="C:HCN channel complex"/>
    <property type="evidence" value="ECO:0007669"/>
    <property type="project" value="TreeGrafter"/>
</dbReference>
<feature type="compositionally biased region" description="Basic and acidic residues" evidence="7">
    <location>
        <begin position="717"/>
        <end position="727"/>
    </location>
</feature>
<dbReference type="Pfam" id="PF00520">
    <property type="entry name" value="Ion_trans"/>
    <property type="match status" value="1"/>
</dbReference>
<dbReference type="Pfam" id="PF00169">
    <property type="entry name" value="PH"/>
    <property type="match status" value="1"/>
</dbReference>
<dbReference type="InterPro" id="IPR018488">
    <property type="entry name" value="cNMP-bd_CS"/>
</dbReference>
<keyword evidence="5" id="KW-0406">Ion transport</keyword>
<feature type="region of interest" description="Disordered" evidence="7">
    <location>
        <begin position="800"/>
        <end position="861"/>
    </location>
</feature>
<comment type="caution">
    <text evidence="11">The sequence shown here is derived from an EMBL/GenBank/DDBJ whole genome shotgun (WGS) entry which is preliminary data.</text>
</comment>
<name>A0AAD5LWB4_PYTIN</name>
<dbReference type="SMART" id="SM00233">
    <property type="entry name" value="PH"/>
    <property type="match status" value="1"/>
</dbReference>
<evidence type="ECO:0000256" key="8">
    <source>
        <dbReference type="SAM" id="Phobius"/>
    </source>
</evidence>
<keyword evidence="12" id="KW-1185">Reference proteome</keyword>
<evidence type="ECO:0000256" key="3">
    <source>
        <dbReference type="ARBA" id="ARBA00022692"/>
    </source>
</evidence>
<feature type="region of interest" description="Disordered" evidence="7">
    <location>
        <begin position="717"/>
        <end position="744"/>
    </location>
</feature>
<evidence type="ECO:0000256" key="2">
    <source>
        <dbReference type="ARBA" id="ARBA00022448"/>
    </source>
</evidence>
<organism evidence="11 12">
    <name type="scientific">Pythium insidiosum</name>
    <name type="common">Pythiosis disease agent</name>
    <dbReference type="NCBI Taxonomy" id="114742"/>
    <lineage>
        <taxon>Eukaryota</taxon>
        <taxon>Sar</taxon>
        <taxon>Stramenopiles</taxon>
        <taxon>Oomycota</taxon>
        <taxon>Peronosporomycetes</taxon>
        <taxon>Pythiales</taxon>
        <taxon>Pythiaceae</taxon>
        <taxon>Pythium</taxon>
    </lineage>
</organism>
<evidence type="ECO:0000256" key="4">
    <source>
        <dbReference type="ARBA" id="ARBA00022989"/>
    </source>
</evidence>
<dbReference type="InterPro" id="IPR018490">
    <property type="entry name" value="cNMP-bd_dom_sf"/>
</dbReference>
<dbReference type="PROSITE" id="PS00888">
    <property type="entry name" value="CNMP_BINDING_1"/>
    <property type="match status" value="1"/>
</dbReference>
<feature type="region of interest" description="Disordered" evidence="7">
    <location>
        <begin position="1069"/>
        <end position="1258"/>
    </location>
</feature>
<feature type="compositionally biased region" description="Acidic residues" evidence="7">
    <location>
        <begin position="1201"/>
        <end position="1211"/>
    </location>
</feature>
<dbReference type="GO" id="GO:0003254">
    <property type="term" value="P:regulation of membrane depolarization"/>
    <property type="evidence" value="ECO:0007669"/>
    <property type="project" value="TreeGrafter"/>
</dbReference>
<dbReference type="Gene3D" id="1.10.287.630">
    <property type="entry name" value="Helix hairpin bin"/>
    <property type="match status" value="1"/>
</dbReference>